<organism evidence="2 3">
    <name type="scientific">Diaporthe vaccinii</name>
    <dbReference type="NCBI Taxonomy" id="105482"/>
    <lineage>
        <taxon>Eukaryota</taxon>
        <taxon>Fungi</taxon>
        <taxon>Dikarya</taxon>
        <taxon>Ascomycota</taxon>
        <taxon>Pezizomycotina</taxon>
        <taxon>Sordariomycetes</taxon>
        <taxon>Sordariomycetidae</taxon>
        <taxon>Diaporthales</taxon>
        <taxon>Diaporthaceae</taxon>
        <taxon>Diaporthe</taxon>
        <taxon>Diaporthe eres species complex</taxon>
    </lineage>
</organism>
<dbReference type="Proteomes" id="UP001600888">
    <property type="component" value="Unassembled WGS sequence"/>
</dbReference>
<name>A0ABR4DRX2_9PEZI</name>
<protein>
    <submittedName>
        <fullName evidence="2">Uncharacterized protein</fullName>
    </submittedName>
</protein>
<accession>A0ABR4DRX2</accession>
<evidence type="ECO:0000313" key="2">
    <source>
        <dbReference type="EMBL" id="KAL2273163.1"/>
    </source>
</evidence>
<feature type="region of interest" description="Disordered" evidence="1">
    <location>
        <begin position="41"/>
        <end position="70"/>
    </location>
</feature>
<sequence length="108" mass="12287">MASQRANYRDPDFLFLCKPLATLHHGTLLEGMLLLTTELSTRTLRPPPPKDKPMDKGTQPSHIPCPELVSQTPPIYPEEHYVQVTGKAFQLDRMEQDRDQGYAHIECS</sequence>
<dbReference type="EMBL" id="JBAWTH010000197">
    <property type="protein sequence ID" value="KAL2273163.1"/>
    <property type="molecule type" value="Genomic_DNA"/>
</dbReference>
<keyword evidence="3" id="KW-1185">Reference proteome</keyword>
<proteinExistence type="predicted"/>
<gene>
    <name evidence="2" type="ORF">FJTKL_04905</name>
</gene>
<comment type="caution">
    <text evidence="2">The sequence shown here is derived from an EMBL/GenBank/DDBJ whole genome shotgun (WGS) entry which is preliminary data.</text>
</comment>
<reference evidence="2 3" key="1">
    <citation type="submission" date="2024-03" db="EMBL/GenBank/DDBJ databases">
        <title>A high-quality draft genome sequence of Diaporthe vaccinii, a causative agent of upright dieback and viscid rot disease in cranberry plants.</title>
        <authorList>
            <person name="Sarrasin M."/>
            <person name="Lang B.F."/>
            <person name="Burger G."/>
        </authorList>
    </citation>
    <scope>NUCLEOTIDE SEQUENCE [LARGE SCALE GENOMIC DNA]</scope>
    <source>
        <strain evidence="2 3">IS7</strain>
    </source>
</reference>
<evidence type="ECO:0000313" key="3">
    <source>
        <dbReference type="Proteomes" id="UP001600888"/>
    </source>
</evidence>
<evidence type="ECO:0000256" key="1">
    <source>
        <dbReference type="SAM" id="MobiDB-lite"/>
    </source>
</evidence>